<feature type="region of interest" description="Disordered" evidence="1">
    <location>
        <begin position="293"/>
        <end position="321"/>
    </location>
</feature>
<dbReference type="EMBL" id="ML996109">
    <property type="protein sequence ID" value="KAF2738409.1"/>
    <property type="molecule type" value="Genomic_DNA"/>
</dbReference>
<gene>
    <name evidence="2" type="ORF">EJ04DRAFT_549905</name>
</gene>
<dbReference type="OrthoDB" id="3932216at2759"/>
<protein>
    <submittedName>
        <fullName evidence="2">Uncharacterized protein</fullName>
    </submittedName>
</protein>
<feature type="compositionally biased region" description="Polar residues" evidence="1">
    <location>
        <begin position="293"/>
        <end position="303"/>
    </location>
</feature>
<evidence type="ECO:0000256" key="1">
    <source>
        <dbReference type="SAM" id="MobiDB-lite"/>
    </source>
</evidence>
<accession>A0A9P4R811</accession>
<name>A0A9P4R811_9PLEO</name>
<proteinExistence type="predicted"/>
<organism evidence="2 3">
    <name type="scientific">Polyplosphaeria fusca</name>
    <dbReference type="NCBI Taxonomy" id="682080"/>
    <lineage>
        <taxon>Eukaryota</taxon>
        <taxon>Fungi</taxon>
        <taxon>Dikarya</taxon>
        <taxon>Ascomycota</taxon>
        <taxon>Pezizomycotina</taxon>
        <taxon>Dothideomycetes</taxon>
        <taxon>Pleosporomycetidae</taxon>
        <taxon>Pleosporales</taxon>
        <taxon>Tetraplosphaeriaceae</taxon>
        <taxon>Polyplosphaeria</taxon>
    </lineage>
</organism>
<sequence>MDSATAFLLVAKTYCRDRSSKKTAKSIFSNDPNVDGQKILTQDIVEKLRPLKRLQLDLLILTSFSDNSTVHWRPSWFEHGCFAEGFWTLHNPPNVVTEQLPSKPGEISILTRRMRRLDDPPPIFIKTKTHWEQYCRMYGVPENFLCEEQVQLIRMGLPKNDLGMLRAPQSYPRYPEPQPKDRGRYLLDPAMHNNLPRTFQDIGDDNVIMIHSNGAIEISNWEQFFFHASQWTHMGGKGQYIHDEWYVPDFDKSKLKYQGAGRRWSYLPWTEEQDTSCRNLAIRRIGKTNAETLEESQAVTNGGVTPADSGFGEGDIETTET</sequence>
<reference evidence="2" key="1">
    <citation type="journal article" date="2020" name="Stud. Mycol.">
        <title>101 Dothideomycetes genomes: a test case for predicting lifestyles and emergence of pathogens.</title>
        <authorList>
            <person name="Haridas S."/>
            <person name="Albert R."/>
            <person name="Binder M."/>
            <person name="Bloem J."/>
            <person name="Labutti K."/>
            <person name="Salamov A."/>
            <person name="Andreopoulos B."/>
            <person name="Baker S."/>
            <person name="Barry K."/>
            <person name="Bills G."/>
            <person name="Bluhm B."/>
            <person name="Cannon C."/>
            <person name="Castanera R."/>
            <person name="Culley D."/>
            <person name="Daum C."/>
            <person name="Ezra D."/>
            <person name="Gonzalez J."/>
            <person name="Henrissat B."/>
            <person name="Kuo A."/>
            <person name="Liang C."/>
            <person name="Lipzen A."/>
            <person name="Lutzoni F."/>
            <person name="Magnuson J."/>
            <person name="Mondo S."/>
            <person name="Nolan M."/>
            <person name="Ohm R."/>
            <person name="Pangilinan J."/>
            <person name="Park H.-J."/>
            <person name="Ramirez L."/>
            <person name="Alfaro M."/>
            <person name="Sun H."/>
            <person name="Tritt A."/>
            <person name="Yoshinaga Y."/>
            <person name="Zwiers L.-H."/>
            <person name="Turgeon B."/>
            <person name="Goodwin S."/>
            <person name="Spatafora J."/>
            <person name="Crous P."/>
            <person name="Grigoriev I."/>
        </authorList>
    </citation>
    <scope>NUCLEOTIDE SEQUENCE</scope>
    <source>
        <strain evidence="2">CBS 125425</strain>
    </source>
</reference>
<comment type="caution">
    <text evidence="2">The sequence shown here is derived from an EMBL/GenBank/DDBJ whole genome shotgun (WGS) entry which is preliminary data.</text>
</comment>
<dbReference type="Proteomes" id="UP000799444">
    <property type="component" value="Unassembled WGS sequence"/>
</dbReference>
<evidence type="ECO:0000313" key="2">
    <source>
        <dbReference type="EMBL" id="KAF2738409.1"/>
    </source>
</evidence>
<dbReference type="AlphaFoldDB" id="A0A9P4R811"/>
<evidence type="ECO:0000313" key="3">
    <source>
        <dbReference type="Proteomes" id="UP000799444"/>
    </source>
</evidence>
<keyword evidence="3" id="KW-1185">Reference proteome</keyword>